<reference evidence="1 2" key="1">
    <citation type="submission" date="2015-09" db="EMBL/GenBank/DDBJ databases">
        <authorList>
            <consortium name="Pathogen Informatics"/>
        </authorList>
    </citation>
    <scope>NUCLEOTIDE SEQUENCE [LARGE SCALE GENOMIC DNA]</scope>
    <source>
        <strain evidence="1 2">2789STDY5834885</strain>
    </source>
</reference>
<name>A0A174S3V3_9FIRM</name>
<accession>A0A174S3V3</accession>
<protein>
    <submittedName>
        <fullName evidence="1">Uncharacterized protein</fullName>
    </submittedName>
</protein>
<evidence type="ECO:0000313" key="1">
    <source>
        <dbReference type="EMBL" id="CUP92402.1"/>
    </source>
</evidence>
<organism evidence="1 2">
    <name type="scientific">Fusicatenibacter saccharivorans</name>
    <dbReference type="NCBI Taxonomy" id="1150298"/>
    <lineage>
        <taxon>Bacteria</taxon>
        <taxon>Bacillati</taxon>
        <taxon>Bacillota</taxon>
        <taxon>Clostridia</taxon>
        <taxon>Lachnospirales</taxon>
        <taxon>Lachnospiraceae</taxon>
        <taxon>Fusicatenibacter</taxon>
    </lineage>
</organism>
<dbReference type="EMBL" id="CZAL01000022">
    <property type="protein sequence ID" value="CUP92402.1"/>
    <property type="molecule type" value="Genomic_DNA"/>
</dbReference>
<gene>
    <name evidence="1" type="ORF">ERS852498_03165</name>
</gene>
<sequence>MKNDTPEKQLTELCSKLTHERATWNHINENGCNDPFWPDGCNMNLTRNHIISYKRDIAELCEKAGMSLPEEYFLKIPPEVDDNYMANLKQQARVDRLKQQGDKLSLKKTKFVDDGQLEFG</sequence>
<dbReference type="Proteomes" id="UP000095709">
    <property type="component" value="Unassembled WGS sequence"/>
</dbReference>
<dbReference type="RefSeq" id="WP_055268070.1">
    <property type="nucleotide sequence ID" value="NZ_CZAL01000022.1"/>
</dbReference>
<proteinExistence type="predicted"/>
<evidence type="ECO:0000313" key="2">
    <source>
        <dbReference type="Proteomes" id="UP000095709"/>
    </source>
</evidence>
<dbReference type="AlphaFoldDB" id="A0A174S3V3"/>